<dbReference type="GO" id="GO:0005694">
    <property type="term" value="C:chromosome"/>
    <property type="evidence" value="ECO:0007669"/>
    <property type="project" value="InterPro"/>
</dbReference>
<dbReference type="SMART" id="SM00968">
    <property type="entry name" value="SMC_hinge"/>
    <property type="match status" value="1"/>
</dbReference>
<keyword evidence="3 6" id="KW-0067">ATP-binding</keyword>
<feature type="coiled-coil region" evidence="6">
    <location>
        <begin position="678"/>
        <end position="831"/>
    </location>
</feature>
<protein>
    <recommendedName>
        <fullName evidence="6">Chromosome partition protein Smc</fullName>
    </recommendedName>
</protein>
<feature type="coiled-coil region" evidence="6">
    <location>
        <begin position="170"/>
        <end position="218"/>
    </location>
</feature>
<feature type="region of interest" description="Disordered" evidence="7">
    <location>
        <begin position="363"/>
        <end position="389"/>
    </location>
</feature>
<feature type="coiled-coil region" evidence="6">
    <location>
        <begin position="888"/>
        <end position="925"/>
    </location>
</feature>
<dbReference type="Proteomes" id="UP000507962">
    <property type="component" value="Unassembled WGS sequence"/>
</dbReference>
<dbReference type="NCBIfam" id="TIGR02168">
    <property type="entry name" value="SMC_prok_B"/>
    <property type="match status" value="1"/>
</dbReference>
<accession>A0A4U8YPD4</accession>
<feature type="coiled-coil region" evidence="6">
    <location>
        <begin position="454"/>
        <end position="488"/>
    </location>
</feature>
<dbReference type="GO" id="GO:0007059">
    <property type="term" value="P:chromosome segregation"/>
    <property type="evidence" value="ECO:0007669"/>
    <property type="project" value="UniProtKB-UniRule"/>
</dbReference>
<feature type="binding site" evidence="6">
    <location>
        <begin position="32"/>
        <end position="39"/>
    </location>
    <ligand>
        <name>ATP</name>
        <dbReference type="ChEBI" id="CHEBI:30616"/>
    </ligand>
</feature>
<dbReference type="SUPFAM" id="SSF52540">
    <property type="entry name" value="P-loop containing nucleoside triphosphate hydrolases"/>
    <property type="match status" value="1"/>
</dbReference>
<feature type="domain" description="SMC hinge" evidence="8">
    <location>
        <begin position="525"/>
        <end position="637"/>
    </location>
</feature>
<evidence type="ECO:0000259" key="8">
    <source>
        <dbReference type="SMART" id="SM00968"/>
    </source>
</evidence>
<dbReference type="CDD" id="cd03278">
    <property type="entry name" value="ABC_SMC_barmotin"/>
    <property type="match status" value="1"/>
</dbReference>
<dbReference type="EMBL" id="CAADHO010000007">
    <property type="protein sequence ID" value="VFQ46085.1"/>
    <property type="molecule type" value="Genomic_DNA"/>
</dbReference>
<dbReference type="InterPro" id="IPR010935">
    <property type="entry name" value="SMC_hinge"/>
</dbReference>
<dbReference type="GO" id="GO:0016887">
    <property type="term" value="F:ATP hydrolysis activity"/>
    <property type="evidence" value="ECO:0007669"/>
    <property type="project" value="InterPro"/>
</dbReference>
<comment type="subcellular location">
    <subcellularLocation>
        <location evidence="6">Cytoplasm</location>
    </subcellularLocation>
</comment>
<evidence type="ECO:0000256" key="6">
    <source>
        <dbReference type="HAMAP-Rule" id="MF_01894"/>
    </source>
</evidence>
<feature type="compositionally biased region" description="Basic and acidic residues" evidence="7">
    <location>
        <begin position="366"/>
        <end position="386"/>
    </location>
</feature>
<proteinExistence type="inferred from homology"/>
<dbReference type="SUPFAM" id="SSF75553">
    <property type="entry name" value="Smc hinge domain"/>
    <property type="match status" value="1"/>
</dbReference>
<dbReference type="InterPro" id="IPR036277">
    <property type="entry name" value="SMC_hinge_sf"/>
</dbReference>
<dbReference type="GO" id="GO:0003677">
    <property type="term" value="F:DNA binding"/>
    <property type="evidence" value="ECO:0007669"/>
    <property type="project" value="UniProtKB-UniRule"/>
</dbReference>
<dbReference type="GO" id="GO:0030261">
    <property type="term" value="P:chromosome condensation"/>
    <property type="evidence" value="ECO:0007669"/>
    <property type="project" value="InterPro"/>
</dbReference>
<dbReference type="GO" id="GO:0005737">
    <property type="term" value="C:cytoplasm"/>
    <property type="evidence" value="ECO:0007669"/>
    <property type="project" value="UniProtKB-SubCell"/>
</dbReference>
<evidence type="ECO:0000256" key="2">
    <source>
        <dbReference type="ARBA" id="ARBA00022741"/>
    </source>
</evidence>
<dbReference type="GO" id="GO:0007062">
    <property type="term" value="P:sister chromatid cohesion"/>
    <property type="evidence" value="ECO:0007669"/>
    <property type="project" value="InterPro"/>
</dbReference>
<comment type="function">
    <text evidence="6">Required for chromosome condensation and partitioning.</text>
</comment>
<name>A0A4U8YPD4_9BACT</name>
<reference evidence="9 10" key="1">
    <citation type="submission" date="2019-03" db="EMBL/GenBank/DDBJ databases">
        <authorList>
            <person name="Nijsse B."/>
        </authorList>
    </citation>
    <scope>NUCLEOTIDE SEQUENCE [LARGE SCALE GENOMIC DNA]</scope>
    <source>
        <strain evidence="9">Desulfoluna butyratoxydans MSL71</strain>
    </source>
</reference>
<dbReference type="RefSeq" id="WP_180143371.1">
    <property type="nucleotide sequence ID" value="NZ_CAADHO010000007.1"/>
</dbReference>
<sequence length="1202" mass="132560">MKLKKLEITGFKSFMGKTRIVFPPGTTGVVGPNGCGKSNVVDALRWVMGEQNVRKLRGKTSEDIIFAGSAGNAPMNMAEVSLTIDNEDGSVVGPFNEYSEITVTRRIFRTGESNYLINRQPARLKDIQTLFLGTGTGKNAFAVIQQGNIGALTDASPEERRVFIEEAADVTKYKARKRDTESKIKSTRENLERVGDILAELTNQLASLKRQAKKALLFKELQQSIRDLDLTLAGVEYLQLGQRAKELVSSTERTKERTKAAVTKRDALANAMSRLKLHAQETTDTIEATNRKIYELKRLADRDETEIGHQKDKAAALKTEVEEDTRLLAESGRKTRELTEEIRSLRLAHGDLDQVVTGLDKEMEEAEHRKSTARSRLSDLEQESHKASSRHMALVAREASVRHAFTSAQKLHENADRKLKRRDEDMASARAALATATEKGRTLEAEMAEFKGQTAELREHMDDLRDGINLLKKEADQANETIKAKEIEESRVRSYLDTMEAMVKNFDGYGDGVKEGMDRLEALGSSSQGVVANLLQVEKGYEAAAEAALGSLLTYILVDSRDTALHGAHAMEENGGSRCGFLPPGHDAMSAYDGPALPGCRPLTELMVADGPLSAPLPALLSRLFVADDLAAAASARAACDHWVAVATTDGSLVDFTGAVIAGTPGTSASLLKRRSDMAEAREKLSAVGEELNTARNLRSGLQTQLDAQKEALKQAESEMGGLLRMRSEKERECLLADEQIKQGKKHLTLMDLETEQLSGDLGELEEEMDEARQKLDAVQGELAALTKGEEAAKEDLAKAREHLAQAELAIVELKLSLAREEAKHENHRATLKRLTDFLKEGEERSLRLTQGIEKKTRESAAALERAAKLEAGLEKAFKNVTAEEEALAVTRHRLARIEADMAEKENETRELAGLHDELAEALRKEEVELAGVLTRGDELKTRVAEQYRAPIDQLIPAFEEAIQDVLDGTSDKKDLADKLAGLKRKIARLGDVNPAAVAQYDEVNERHGFLTEQQTDLNASLDDLEAIIRKINRITQERFIDTFHRINEKLDEIFPRLFEGGSARLVLTEPTKPMETGVELMIQPPGKKQARLSLLSGGEKALSAIAFVFSIFLLKPSSFCVMDEIDAPLDDANVQRFNNLVTMIAEKSQILVITHNKITMEHADILIGVTMEKKGVSKVVSVNLCGKELPTEFEELDTASV</sequence>
<comment type="similarity">
    <text evidence="6">Belongs to the SMC family.</text>
</comment>
<dbReference type="Gene3D" id="1.20.1060.20">
    <property type="match status" value="1"/>
</dbReference>
<keyword evidence="1 6" id="KW-0963">Cytoplasm</keyword>
<keyword evidence="10" id="KW-1185">Reference proteome</keyword>
<dbReference type="InterPro" id="IPR011890">
    <property type="entry name" value="SMC_prok"/>
</dbReference>
<dbReference type="InterPro" id="IPR027417">
    <property type="entry name" value="P-loop_NTPase"/>
</dbReference>
<evidence type="ECO:0000256" key="7">
    <source>
        <dbReference type="SAM" id="MobiDB-lite"/>
    </source>
</evidence>
<dbReference type="PANTHER" id="PTHR43977">
    <property type="entry name" value="STRUCTURAL MAINTENANCE OF CHROMOSOMES PROTEIN 3"/>
    <property type="match status" value="1"/>
</dbReference>
<dbReference type="HAMAP" id="MF_01894">
    <property type="entry name" value="Smc_prok"/>
    <property type="match status" value="1"/>
</dbReference>
<dbReference type="Pfam" id="PF02463">
    <property type="entry name" value="SMC_N"/>
    <property type="match status" value="1"/>
</dbReference>
<evidence type="ECO:0000256" key="1">
    <source>
        <dbReference type="ARBA" id="ARBA00022490"/>
    </source>
</evidence>
<evidence type="ECO:0000313" key="10">
    <source>
        <dbReference type="Proteomes" id="UP000507962"/>
    </source>
</evidence>
<evidence type="ECO:0000256" key="5">
    <source>
        <dbReference type="ARBA" id="ARBA00023125"/>
    </source>
</evidence>
<keyword evidence="4 6" id="KW-0175">Coiled coil</keyword>
<dbReference type="Pfam" id="PF06470">
    <property type="entry name" value="SMC_hinge"/>
    <property type="match status" value="1"/>
</dbReference>
<gene>
    <name evidence="6" type="primary">smc</name>
    <name evidence="9" type="ORF">MSL71_37480</name>
</gene>
<comment type="subunit">
    <text evidence="6">Homodimer.</text>
</comment>
<evidence type="ECO:0000313" key="9">
    <source>
        <dbReference type="EMBL" id="VFQ46085.1"/>
    </source>
</evidence>
<comment type="domain">
    <text evidence="6">Contains large globular domains required for ATP hydrolysis at each terminus and a third globular domain forming a flexible hinge near the middle of the molecule. These domains are separated by coiled-coil structures.</text>
</comment>
<keyword evidence="2 6" id="KW-0547">Nucleotide-binding</keyword>
<dbReference type="PIRSF" id="PIRSF005719">
    <property type="entry name" value="SMC"/>
    <property type="match status" value="1"/>
</dbReference>
<dbReference type="GO" id="GO:0006260">
    <property type="term" value="P:DNA replication"/>
    <property type="evidence" value="ECO:0007669"/>
    <property type="project" value="UniProtKB-UniRule"/>
</dbReference>
<dbReference type="GO" id="GO:0005524">
    <property type="term" value="F:ATP binding"/>
    <property type="evidence" value="ECO:0007669"/>
    <property type="project" value="UniProtKB-UniRule"/>
</dbReference>
<dbReference type="Gene3D" id="3.40.50.300">
    <property type="entry name" value="P-loop containing nucleotide triphosphate hydrolases"/>
    <property type="match status" value="2"/>
</dbReference>
<organism evidence="9 10">
    <name type="scientific">Desulfoluna butyratoxydans</name>
    <dbReference type="NCBI Taxonomy" id="231438"/>
    <lineage>
        <taxon>Bacteria</taxon>
        <taxon>Pseudomonadati</taxon>
        <taxon>Thermodesulfobacteriota</taxon>
        <taxon>Desulfobacteria</taxon>
        <taxon>Desulfobacterales</taxon>
        <taxon>Desulfolunaceae</taxon>
        <taxon>Desulfoluna</taxon>
    </lineage>
</organism>
<dbReference type="InterPro" id="IPR024704">
    <property type="entry name" value="SMC"/>
</dbReference>
<keyword evidence="5 6" id="KW-0238">DNA-binding</keyword>
<dbReference type="InterPro" id="IPR003395">
    <property type="entry name" value="RecF/RecN/SMC_N"/>
</dbReference>
<evidence type="ECO:0000256" key="3">
    <source>
        <dbReference type="ARBA" id="ARBA00022840"/>
    </source>
</evidence>
<evidence type="ECO:0000256" key="4">
    <source>
        <dbReference type="ARBA" id="ARBA00023054"/>
    </source>
</evidence>
<dbReference type="AlphaFoldDB" id="A0A4U8YPD4"/>
<dbReference type="Gene3D" id="3.30.70.1620">
    <property type="match status" value="1"/>
</dbReference>